<protein>
    <recommendedName>
        <fullName evidence="4 12">4-hydroxy-tetrahydrodipicolinate synthase</fullName>
        <shortName evidence="12">HTPA synthase</shortName>
        <ecNumber evidence="4 12">4.3.3.7</ecNumber>
    </recommendedName>
</protein>
<dbReference type="Proteomes" id="UP000238415">
    <property type="component" value="Unassembled WGS sequence"/>
</dbReference>
<gene>
    <name evidence="16" type="primary">dapA_1</name>
    <name evidence="12" type="synonym">dapA</name>
    <name evidence="16" type="ORF">MOHU_05160</name>
</gene>
<comment type="similarity">
    <text evidence="3 12 13">Belongs to the DapA family.</text>
</comment>
<evidence type="ECO:0000256" key="5">
    <source>
        <dbReference type="ARBA" id="ARBA00022490"/>
    </source>
</evidence>
<evidence type="ECO:0000256" key="7">
    <source>
        <dbReference type="ARBA" id="ARBA00022915"/>
    </source>
</evidence>
<dbReference type="PRINTS" id="PR00146">
    <property type="entry name" value="DHPICSNTHASE"/>
</dbReference>
<dbReference type="CDD" id="cd00408">
    <property type="entry name" value="DHDPS-like"/>
    <property type="match status" value="1"/>
</dbReference>
<dbReference type="PROSITE" id="PS00666">
    <property type="entry name" value="DHDPS_2"/>
    <property type="match status" value="1"/>
</dbReference>
<dbReference type="Gene3D" id="3.20.20.70">
    <property type="entry name" value="Aldolase class I"/>
    <property type="match status" value="1"/>
</dbReference>
<dbReference type="InterPro" id="IPR002220">
    <property type="entry name" value="DapA-like"/>
</dbReference>
<evidence type="ECO:0000256" key="14">
    <source>
        <dbReference type="PIRSR" id="PIRSR001365-1"/>
    </source>
</evidence>
<evidence type="ECO:0000256" key="3">
    <source>
        <dbReference type="ARBA" id="ARBA00007592"/>
    </source>
</evidence>
<name>A0A2T0AWB5_9FIRM</name>
<feature type="active site" description="Schiff-base intermediate with substrate" evidence="12 14">
    <location>
        <position position="166"/>
    </location>
</feature>
<dbReference type="SMART" id="SM01130">
    <property type="entry name" value="DHDPS"/>
    <property type="match status" value="1"/>
</dbReference>
<comment type="caution">
    <text evidence="12">Was originally thought to be a dihydrodipicolinate synthase (DHDPS), catalyzing the condensation of (S)-aspartate-beta-semialdehyde [(S)-ASA] and pyruvate to dihydrodipicolinate (DHDP). However, it was shown in E.coli that the product of the enzymatic reaction is not dihydrodipicolinate but in fact (4S)-4-hydroxy-2,3,4,5-tetrahydro-(2S)-dipicolinic acid (HTPA), and that the consecutive dehydration reaction leading to DHDP is not spontaneous but catalyzed by DapB.</text>
</comment>
<comment type="caution">
    <text evidence="16">The sequence shown here is derived from an EMBL/GenBank/DDBJ whole genome shotgun (WGS) entry which is preliminary data.</text>
</comment>
<evidence type="ECO:0000256" key="15">
    <source>
        <dbReference type="PIRSR" id="PIRSR001365-2"/>
    </source>
</evidence>
<proteinExistence type="inferred from homology"/>
<dbReference type="HAMAP" id="MF_00418">
    <property type="entry name" value="DapA"/>
    <property type="match status" value="1"/>
</dbReference>
<accession>A0A2T0AWB5</accession>
<evidence type="ECO:0000256" key="1">
    <source>
        <dbReference type="ARBA" id="ARBA00003294"/>
    </source>
</evidence>
<evidence type="ECO:0000313" key="17">
    <source>
        <dbReference type="Proteomes" id="UP000238415"/>
    </source>
</evidence>
<keyword evidence="5 12" id="KW-0963">Cytoplasm</keyword>
<dbReference type="PANTHER" id="PTHR12128">
    <property type="entry name" value="DIHYDRODIPICOLINATE SYNTHASE"/>
    <property type="match status" value="1"/>
</dbReference>
<dbReference type="InterPro" id="IPR020625">
    <property type="entry name" value="Schiff_base-form_aldolases_AS"/>
</dbReference>
<keyword evidence="17" id="KW-1185">Reference proteome</keyword>
<feature type="active site" description="Proton donor/acceptor" evidence="12 14">
    <location>
        <position position="138"/>
    </location>
</feature>
<comment type="subunit">
    <text evidence="12">Homotetramer; dimer of dimers.</text>
</comment>
<dbReference type="SUPFAM" id="SSF51569">
    <property type="entry name" value="Aldolase"/>
    <property type="match status" value="1"/>
</dbReference>
<evidence type="ECO:0000256" key="9">
    <source>
        <dbReference type="ARBA" id="ARBA00023239"/>
    </source>
</evidence>
<keyword evidence="9 12" id="KW-0456">Lyase</keyword>
<evidence type="ECO:0000256" key="11">
    <source>
        <dbReference type="ARBA" id="ARBA00047836"/>
    </source>
</evidence>
<dbReference type="Pfam" id="PF00701">
    <property type="entry name" value="DHDPS"/>
    <property type="match status" value="1"/>
</dbReference>
<comment type="pathway">
    <text evidence="2 12">Amino-acid biosynthesis; L-lysine biosynthesis via DAP pathway; (S)-tetrahydrodipicolinate from L-aspartate: step 3/4.</text>
</comment>
<dbReference type="NCBIfam" id="TIGR00674">
    <property type="entry name" value="dapA"/>
    <property type="match status" value="1"/>
</dbReference>
<dbReference type="UniPathway" id="UPA00034">
    <property type="reaction ID" value="UER00017"/>
</dbReference>
<evidence type="ECO:0000313" key="16">
    <source>
        <dbReference type="EMBL" id="PRR75015.1"/>
    </source>
</evidence>
<feature type="site" description="Part of a proton relay during catalysis" evidence="12">
    <location>
        <position position="48"/>
    </location>
</feature>
<evidence type="ECO:0000256" key="12">
    <source>
        <dbReference type="HAMAP-Rule" id="MF_00418"/>
    </source>
</evidence>
<comment type="caution">
    <text evidence="12">Lacks conserved residue(s) required for the propagation of feature annotation.</text>
</comment>
<keyword evidence="7 12" id="KW-0220">Diaminopimelate biosynthesis</keyword>
<organism evidence="16 17">
    <name type="scientific">Neomoorella humiferrea</name>
    <dbReference type="NCBI Taxonomy" id="676965"/>
    <lineage>
        <taxon>Bacteria</taxon>
        <taxon>Bacillati</taxon>
        <taxon>Bacillota</taxon>
        <taxon>Clostridia</taxon>
        <taxon>Neomoorellales</taxon>
        <taxon>Neomoorellaceae</taxon>
        <taxon>Neomoorella</taxon>
    </lineage>
</organism>
<dbReference type="PIRSF" id="PIRSF001365">
    <property type="entry name" value="DHDPS"/>
    <property type="match status" value="1"/>
</dbReference>
<dbReference type="AlphaFoldDB" id="A0A2T0AWB5"/>
<evidence type="ECO:0000256" key="10">
    <source>
        <dbReference type="ARBA" id="ARBA00023270"/>
    </source>
</evidence>
<dbReference type="GO" id="GO:0008840">
    <property type="term" value="F:4-hydroxy-tetrahydrodipicolinate synthase activity"/>
    <property type="evidence" value="ECO:0007669"/>
    <property type="project" value="UniProtKB-UniRule"/>
</dbReference>
<comment type="function">
    <text evidence="1 12">Catalyzes the condensation of (S)-aspartate-beta-semialdehyde [(S)-ASA] and pyruvate to 4-hydroxy-tetrahydrodipicolinate (HTPA).</text>
</comment>
<feature type="binding site" evidence="12 15">
    <location>
        <position position="209"/>
    </location>
    <ligand>
        <name>pyruvate</name>
        <dbReference type="ChEBI" id="CHEBI:15361"/>
    </ligand>
</feature>
<dbReference type="InterPro" id="IPR005263">
    <property type="entry name" value="DapA"/>
</dbReference>
<keyword evidence="10 12" id="KW-0704">Schiff base</keyword>
<dbReference type="GO" id="GO:0019877">
    <property type="term" value="P:diaminopimelate biosynthetic process"/>
    <property type="evidence" value="ECO:0007669"/>
    <property type="project" value="UniProtKB-UniRule"/>
</dbReference>
<evidence type="ECO:0000256" key="8">
    <source>
        <dbReference type="ARBA" id="ARBA00023154"/>
    </source>
</evidence>
<reference evidence="16 17" key="1">
    <citation type="submission" date="2018-03" db="EMBL/GenBank/DDBJ databases">
        <title>Genome sequence of Moorella humiferrea DSM 23265.</title>
        <authorList>
            <person name="Poehlein A."/>
            <person name="Daniel R."/>
        </authorList>
    </citation>
    <scope>NUCLEOTIDE SEQUENCE [LARGE SCALE GENOMIC DNA]</scope>
    <source>
        <strain evidence="16 17">DSM 23265</strain>
    </source>
</reference>
<sequence length="299" mass="32690">MAKFVPRGIIPAMATPTDEWGNINEGALRKLVNHLIDGGVHGLFPIGSQGEFFALTFEQKKKVIEIVIDETRGRVPVYAGTAALTTREAIETTKMARDLGVDAVSILTPFFTNLNQKEVIQFYLDIARAVPDLPVLLYSNPARTKVPITVETVKELAAVDNIVGIKDSSGDMTLTAEYIRVTRQMDFSVLAGRDTLIYATLCYGGTGSITATANVDPSLVVEIYEAFMAGDHRRALEAQYRLAPLRLAFELGTFPVVIKEALNMIGIEAGQAIRPVGPLTEENRARLRQVLQEMGIVKA</sequence>
<dbReference type="PANTHER" id="PTHR12128:SF66">
    <property type="entry name" value="4-HYDROXY-2-OXOGLUTARATE ALDOLASE, MITOCHONDRIAL"/>
    <property type="match status" value="1"/>
</dbReference>
<dbReference type="GO" id="GO:0005737">
    <property type="term" value="C:cytoplasm"/>
    <property type="evidence" value="ECO:0007669"/>
    <property type="project" value="UniProtKB-SubCell"/>
</dbReference>
<dbReference type="GO" id="GO:0009089">
    <property type="term" value="P:lysine biosynthetic process via diaminopimelate"/>
    <property type="evidence" value="ECO:0007669"/>
    <property type="project" value="UniProtKB-UniRule"/>
</dbReference>
<dbReference type="EC" id="4.3.3.7" evidence="4 12"/>
<evidence type="ECO:0000256" key="6">
    <source>
        <dbReference type="ARBA" id="ARBA00022605"/>
    </source>
</evidence>
<evidence type="ECO:0000256" key="2">
    <source>
        <dbReference type="ARBA" id="ARBA00005120"/>
    </source>
</evidence>
<evidence type="ECO:0000256" key="4">
    <source>
        <dbReference type="ARBA" id="ARBA00012086"/>
    </source>
</evidence>
<keyword evidence="8 12" id="KW-0457">Lysine biosynthesis</keyword>
<dbReference type="EMBL" id="PVXM01000006">
    <property type="protein sequence ID" value="PRR75015.1"/>
    <property type="molecule type" value="Genomic_DNA"/>
</dbReference>
<dbReference type="InterPro" id="IPR013785">
    <property type="entry name" value="Aldolase_TIM"/>
</dbReference>
<comment type="catalytic activity">
    <reaction evidence="11 12">
        <text>L-aspartate 4-semialdehyde + pyruvate = (2S,4S)-4-hydroxy-2,3,4,5-tetrahydrodipicolinate + H2O + H(+)</text>
        <dbReference type="Rhea" id="RHEA:34171"/>
        <dbReference type="ChEBI" id="CHEBI:15361"/>
        <dbReference type="ChEBI" id="CHEBI:15377"/>
        <dbReference type="ChEBI" id="CHEBI:15378"/>
        <dbReference type="ChEBI" id="CHEBI:67139"/>
        <dbReference type="ChEBI" id="CHEBI:537519"/>
        <dbReference type="EC" id="4.3.3.7"/>
    </reaction>
</comment>
<comment type="subcellular location">
    <subcellularLocation>
        <location evidence="12">Cytoplasm</location>
    </subcellularLocation>
</comment>
<keyword evidence="6 12" id="KW-0028">Amino-acid biosynthesis</keyword>
<evidence type="ECO:0000256" key="13">
    <source>
        <dbReference type="PIRNR" id="PIRNR001365"/>
    </source>
</evidence>